<dbReference type="InterPro" id="IPR014729">
    <property type="entry name" value="Rossmann-like_a/b/a_fold"/>
</dbReference>
<dbReference type="GO" id="GO:0004066">
    <property type="term" value="F:asparagine synthase (glutamine-hydrolyzing) activity"/>
    <property type="evidence" value="ECO:0007669"/>
    <property type="project" value="UniProtKB-EC"/>
</dbReference>
<keyword evidence="4 11" id="KW-0028">Amino-acid biosynthesis</keyword>
<dbReference type="GO" id="GO:0005524">
    <property type="term" value="F:ATP binding"/>
    <property type="evidence" value="ECO:0007669"/>
    <property type="project" value="UniProtKB-KW"/>
</dbReference>
<dbReference type="SUPFAM" id="SSF56235">
    <property type="entry name" value="N-terminal nucleophile aminohydrolases (Ntn hydrolases)"/>
    <property type="match status" value="1"/>
</dbReference>
<dbReference type="EC" id="6.3.5.4" evidence="2"/>
<keyword evidence="7 11" id="KW-0061">Asparagine biosynthesis</keyword>
<comment type="catalytic activity">
    <reaction evidence="10">
        <text>L-aspartate + L-glutamine + ATP + H2O = L-asparagine + L-glutamate + AMP + diphosphate + H(+)</text>
        <dbReference type="Rhea" id="RHEA:12228"/>
        <dbReference type="ChEBI" id="CHEBI:15377"/>
        <dbReference type="ChEBI" id="CHEBI:15378"/>
        <dbReference type="ChEBI" id="CHEBI:29985"/>
        <dbReference type="ChEBI" id="CHEBI:29991"/>
        <dbReference type="ChEBI" id="CHEBI:30616"/>
        <dbReference type="ChEBI" id="CHEBI:33019"/>
        <dbReference type="ChEBI" id="CHEBI:58048"/>
        <dbReference type="ChEBI" id="CHEBI:58359"/>
        <dbReference type="ChEBI" id="CHEBI:456215"/>
        <dbReference type="EC" id="6.3.5.4"/>
    </reaction>
</comment>
<dbReference type="PANTHER" id="PTHR11772:SF2">
    <property type="entry name" value="ASPARAGINE SYNTHETASE [GLUTAMINE-HYDROLYZING]"/>
    <property type="match status" value="1"/>
</dbReference>
<dbReference type="EMBL" id="NHRY01000031">
    <property type="protein sequence ID" value="PPQ39759.1"/>
    <property type="molecule type" value="Genomic_DNA"/>
</dbReference>
<feature type="site" description="Important for beta-aspartyl-AMP intermediate formation" evidence="13">
    <location>
        <position position="330"/>
    </location>
</feature>
<evidence type="ECO:0000313" key="16">
    <source>
        <dbReference type="Proteomes" id="UP000239724"/>
    </source>
</evidence>
<dbReference type="GO" id="GO:0005829">
    <property type="term" value="C:cytosol"/>
    <property type="evidence" value="ECO:0007669"/>
    <property type="project" value="TreeGrafter"/>
</dbReference>
<dbReference type="AlphaFoldDB" id="A0A2S6NP18"/>
<comment type="similarity">
    <text evidence="1">Belongs to the asparagine synthetase family.</text>
</comment>
<dbReference type="GO" id="GO:0006529">
    <property type="term" value="P:asparagine biosynthetic process"/>
    <property type="evidence" value="ECO:0007669"/>
    <property type="project" value="UniProtKB-KW"/>
</dbReference>
<evidence type="ECO:0000256" key="11">
    <source>
        <dbReference type="PIRSR" id="PIRSR001589-1"/>
    </source>
</evidence>
<dbReference type="CDD" id="cd01991">
    <property type="entry name" value="Asn_synthase_B_C"/>
    <property type="match status" value="1"/>
</dbReference>
<dbReference type="Pfam" id="PF13537">
    <property type="entry name" value="GATase_7"/>
    <property type="match status" value="1"/>
</dbReference>
<evidence type="ECO:0000256" key="13">
    <source>
        <dbReference type="PIRSR" id="PIRSR001589-3"/>
    </source>
</evidence>
<evidence type="ECO:0000256" key="10">
    <source>
        <dbReference type="ARBA" id="ARBA00048741"/>
    </source>
</evidence>
<dbReference type="PIRSF" id="PIRSF001589">
    <property type="entry name" value="Asn_synthetase_glu-h"/>
    <property type="match status" value="1"/>
</dbReference>
<reference evidence="15 16" key="1">
    <citation type="journal article" date="2018" name="Arch. Microbiol.">
        <title>New insights into the metabolic potential of the phototrophic purple bacterium Rhodopila globiformis DSM 161(T) from its draft genome sequence and evidence for a vanadium-dependent nitrogenase.</title>
        <authorList>
            <person name="Imhoff J.F."/>
            <person name="Rahn T."/>
            <person name="Kunzel S."/>
            <person name="Neulinger S.C."/>
        </authorList>
    </citation>
    <scope>NUCLEOTIDE SEQUENCE [LARGE SCALE GENOMIC DNA]</scope>
    <source>
        <strain evidence="15 16">DSM 161</strain>
    </source>
</reference>
<dbReference type="InterPro" id="IPR033738">
    <property type="entry name" value="AsnB_N"/>
</dbReference>
<dbReference type="CDD" id="cd00712">
    <property type="entry name" value="AsnB"/>
    <property type="match status" value="1"/>
</dbReference>
<dbReference type="InterPro" id="IPR029055">
    <property type="entry name" value="Ntn_hydrolases_N"/>
</dbReference>
<dbReference type="PANTHER" id="PTHR11772">
    <property type="entry name" value="ASPARAGINE SYNTHETASE"/>
    <property type="match status" value="1"/>
</dbReference>
<evidence type="ECO:0000256" key="7">
    <source>
        <dbReference type="ARBA" id="ARBA00022888"/>
    </source>
</evidence>
<comment type="caution">
    <text evidence="15">The sequence shown here is derived from an EMBL/GenBank/DDBJ whole genome shotgun (WGS) entry which is preliminary data.</text>
</comment>
<name>A0A2S6NP18_RHOGL</name>
<dbReference type="Proteomes" id="UP000239724">
    <property type="component" value="Unassembled WGS sequence"/>
</dbReference>
<evidence type="ECO:0000256" key="6">
    <source>
        <dbReference type="ARBA" id="ARBA00022840"/>
    </source>
</evidence>
<dbReference type="InterPro" id="IPR050795">
    <property type="entry name" value="Asn_Synthetase"/>
</dbReference>
<feature type="domain" description="Glutamine amidotransferase type-2" evidence="14">
    <location>
        <begin position="2"/>
        <end position="185"/>
    </location>
</feature>
<keyword evidence="8 11" id="KW-0315">Glutamine amidotransferase</keyword>
<feature type="binding site" evidence="12">
    <location>
        <position position="97"/>
    </location>
    <ligand>
        <name>L-glutamine</name>
        <dbReference type="ChEBI" id="CHEBI:58359"/>
    </ligand>
</feature>
<protein>
    <recommendedName>
        <fullName evidence="2">asparagine synthase (glutamine-hydrolyzing)</fullName>
        <ecNumber evidence="2">6.3.5.4</ecNumber>
    </recommendedName>
</protein>
<organism evidence="15 16">
    <name type="scientific">Rhodopila globiformis</name>
    <name type="common">Rhodopseudomonas globiformis</name>
    <dbReference type="NCBI Taxonomy" id="1071"/>
    <lineage>
        <taxon>Bacteria</taxon>
        <taxon>Pseudomonadati</taxon>
        <taxon>Pseudomonadota</taxon>
        <taxon>Alphaproteobacteria</taxon>
        <taxon>Acetobacterales</taxon>
        <taxon>Acetobacteraceae</taxon>
        <taxon>Rhodopila</taxon>
    </lineage>
</organism>
<keyword evidence="3" id="KW-0436">Ligase</keyword>
<dbReference type="InterPro" id="IPR017932">
    <property type="entry name" value="GATase_2_dom"/>
</dbReference>
<comment type="pathway">
    <text evidence="9">Amino-acid biosynthesis.</text>
</comment>
<dbReference type="Gene3D" id="3.60.20.10">
    <property type="entry name" value="Glutamine Phosphoribosylpyrophosphate, subunit 1, domain 1"/>
    <property type="match status" value="1"/>
</dbReference>
<keyword evidence="5 12" id="KW-0547">Nucleotide-binding</keyword>
<dbReference type="InterPro" id="IPR001962">
    <property type="entry name" value="Asn_synthase"/>
</dbReference>
<evidence type="ECO:0000256" key="3">
    <source>
        <dbReference type="ARBA" id="ARBA00022598"/>
    </source>
</evidence>
<dbReference type="SUPFAM" id="SSF52402">
    <property type="entry name" value="Adenine nucleotide alpha hydrolases-like"/>
    <property type="match status" value="1"/>
</dbReference>
<evidence type="ECO:0000256" key="2">
    <source>
        <dbReference type="ARBA" id="ARBA00012737"/>
    </source>
</evidence>
<evidence type="ECO:0000256" key="9">
    <source>
        <dbReference type="ARBA" id="ARBA00029440"/>
    </source>
</evidence>
<gene>
    <name evidence="15" type="ORF">CCS01_00890</name>
</gene>
<accession>A0A2S6NP18</accession>
<dbReference type="Gene3D" id="3.40.50.620">
    <property type="entry name" value="HUPs"/>
    <property type="match status" value="1"/>
</dbReference>
<dbReference type="PROSITE" id="PS51278">
    <property type="entry name" value="GATASE_TYPE_2"/>
    <property type="match status" value="1"/>
</dbReference>
<evidence type="ECO:0000256" key="4">
    <source>
        <dbReference type="ARBA" id="ARBA00022605"/>
    </source>
</evidence>
<dbReference type="Pfam" id="PF00733">
    <property type="entry name" value="Asn_synthase"/>
    <property type="match status" value="2"/>
</dbReference>
<evidence type="ECO:0000259" key="14">
    <source>
        <dbReference type="PROSITE" id="PS51278"/>
    </source>
</evidence>
<dbReference type="InterPro" id="IPR006426">
    <property type="entry name" value="Asn_synth_AEB"/>
</dbReference>
<evidence type="ECO:0000256" key="5">
    <source>
        <dbReference type="ARBA" id="ARBA00022741"/>
    </source>
</evidence>
<proteinExistence type="inferred from homology"/>
<sequence>MCGIAAAINWDGAEAAVRGMLSGLMHRGDVDDPVLSPAHDAAMATRRLRIVDAERAVQPQFSFDNRYVVVFNGEIYNHEALRRELEGMGVVFRTHSDTEVLANALRAWGGGALGRLVGMYAFVAFDVKTHEFLAARDPLGVKPLYVIMSKRSILFCSEIRPLLAASEIGEVMLLPPGQALTRNALTPFVRLGPEPDSRRTANDPAVLDSLLEAAVQARIPPDLPFATFFSGGIDSTLIASYASCVRPGAPGYFLGGPEAPDYAYAARYADMTGYDLRVVSLPPDDGIGLIGNVVTSVETFEPGVVRDALCGYLLSQRAHADGFRVALCGEGADELFAGYLPLEMAYAEGAAYGDPVRRQCLEMMHRSNLQRVDRCGMRFGLEVRTPFLDSSVVAYALALDAQALVRETAGTPVGKQPLRALFDLHADRLPREIAVRAKMPMHRGAGFDASQKVSPWIRHAEATISDQEFAEAQREYKAFDLCAKEELLYLRHLTQTLDVNRVPHLKSRLRLNFPTLKRMEWAADFTP</sequence>
<keyword evidence="6 12" id="KW-0067">ATP-binding</keyword>
<keyword evidence="16" id="KW-1185">Reference proteome</keyword>
<feature type="active site" description="For GATase activity" evidence="11">
    <location>
        <position position="2"/>
    </location>
</feature>
<evidence type="ECO:0000256" key="8">
    <source>
        <dbReference type="ARBA" id="ARBA00022962"/>
    </source>
</evidence>
<evidence type="ECO:0000256" key="1">
    <source>
        <dbReference type="ARBA" id="ARBA00005752"/>
    </source>
</evidence>
<evidence type="ECO:0000256" key="12">
    <source>
        <dbReference type="PIRSR" id="PIRSR001589-2"/>
    </source>
</evidence>
<evidence type="ECO:0000313" key="15">
    <source>
        <dbReference type="EMBL" id="PPQ39759.1"/>
    </source>
</evidence>